<comment type="caution">
    <text evidence="2">The sequence shown here is derived from an EMBL/GenBank/DDBJ whole genome shotgun (WGS) entry which is preliminary data.</text>
</comment>
<protein>
    <submittedName>
        <fullName evidence="2">Uncharacterized protein</fullName>
    </submittedName>
</protein>
<sequence length="173" mass="19706">MLPTLFFFLNRERVIFTFNHAIYFTVSSKYSIYALGLFFLSSLFPIFSSATRSLLAESQKTYLIVPLLWAACLFWLANVIIRRVYGTSKATLMMRPAVNTPILYWIALMFFVASFASWSLALGIMWASPLLVVSPFTWAYDAMLAIHSLLFLACLGFIVFAREPVASLRERLA</sequence>
<feature type="transmembrane region" description="Helical" evidence="1">
    <location>
        <begin position="30"/>
        <end position="50"/>
    </location>
</feature>
<keyword evidence="1" id="KW-0472">Membrane</keyword>
<evidence type="ECO:0000313" key="3">
    <source>
        <dbReference type="Proteomes" id="UP001141327"/>
    </source>
</evidence>
<feature type="transmembrane region" description="Helical" evidence="1">
    <location>
        <begin position="62"/>
        <end position="81"/>
    </location>
</feature>
<keyword evidence="1" id="KW-0812">Transmembrane</keyword>
<evidence type="ECO:0000256" key="1">
    <source>
        <dbReference type="SAM" id="Phobius"/>
    </source>
</evidence>
<dbReference type="EMBL" id="JAPMOS010000017">
    <property type="protein sequence ID" value="KAJ4459794.1"/>
    <property type="molecule type" value="Genomic_DNA"/>
</dbReference>
<name>A0ABQ8UKR0_9EUKA</name>
<organism evidence="2 3">
    <name type="scientific">Paratrimastix pyriformis</name>
    <dbReference type="NCBI Taxonomy" id="342808"/>
    <lineage>
        <taxon>Eukaryota</taxon>
        <taxon>Metamonada</taxon>
        <taxon>Preaxostyla</taxon>
        <taxon>Paratrimastigidae</taxon>
        <taxon>Paratrimastix</taxon>
    </lineage>
</organism>
<keyword evidence="1" id="KW-1133">Transmembrane helix</keyword>
<keyword evidence="3" id="KW-1185">Reference proteome</keyword>
<feature type="transmembrane region" description="Helical" evidence="1">
    <location>
        <begin position="138"/>
        <end position="161"/>
    </location>
</feature>
<accession>A0ABQ8UKR0</accession>
<reference evidence="2" key="1">
    <citation type="journal article" date="2022" name="bioRxiv">
        <title>Genomics of Preaxostyla Flagellates Illuminates Evolutionary Transitions and the Path Towards Mitochondrial Loss.</title>
        <authorList>
            <person name="Novak L.V.F."/>
            <person name="Treitli S.C."/>
            <person name="Pyrih J."/>
            <person name="Halakuc P."/>
            <person name="Pipaliya S.V."/>
            <person name="Vacek V."/>
            <person name="Brzon O."/>
            <person name="Soukal P."/>
            <person name="Eme L."/>
            <person name="Dacks J.B."/>
            <person name="Karnkowska A."/>
            <person name="Elias M."/>
            <person name="Hampl V."/>
        </authorList>
    </citation>
    <scope>NUCLEOTIDE SEQUENCE</scope>
    <source>
        <strain evidence="2">RCP-MX</strain>
    </source>
</reference>
<gene>
    <name evidence="2" type="ORF">PAPYR_4191</name>
</gene>
<proteinExistence type="predicted"/>
<dbReference type="Proteomes" id="UP001141327">
    <property type="component" value="Unassembled WGS sequence"/>
</dbReference>
<evidence type="ECO:0000313" key="2">
    <source>
        <dbReference type="EMBL" id="KAJ4459794.1"/>
    </source>
</evidence>
<feature type="transmembrane region" description="Helical" evidence="1">
    <location>
        <begin position="102"/>
        <end position="126"/>
    </location>
</feature>